<feature type="transmembrane region" description="Helical" evidence="7">
    <location>
        <begin position="58"/>
        <end position="79"/>
    </location>
</feature>
<keyword evidence="10" id="KW-1185">Reference proteome</keyword>
<evidence type="ECO:0000256" key="2">
    <source>
        <dbReference type="ARBA" id="ARBA00022448"/>
    </source>
</evidence>
<name>A0A0R2HUX9_CARDV</name>
<evidence type="ECO:0000256" key="5">
    <source>
        <dbReference type="ARBA" id="ARBA00022989"/>
    </source>
</evidence>
<reference evidence="9 10" key="1">
    <citation type="journal article" date="2015" name="Genome Announc.">
        <title>Expanding the biotechnology potential of lactobacilli through comparative genomics of 213 strains and associated genera.</title>
        <authorList>
            <person name="Sun Z."/>
            <person name="Harris H.M."/>
            <person name="McCann A."/>
            <person name="Guo C."/>
            <person name="Argimon S."/>
            <person name="Zhang W."/>
            <person name="Yang X."/>
            <person name="Jeffery I.B."/>
            <person name="Cooney J.C."/>
            <person name="Kagawa T.F."/>
            <person name="Liu W."/>
            <person name="Song Y."/>
            <person name="Salvetti E."/>
            <person name="Wrobel A."/>
            <person name="Rasinkangas P."/>
            <person name="Parkhill J."/>
            <person name="Rea M.C."/>
            <person name="O'Sullivan O."/>
            <person name="Ritari J."/>
            <person name="Douillard F.P."/>
            <person name="Paul Ross R."/>
            <person name="Yang R."/>
            <person name="Briner A.E."/>
            <person name="Felis G.E."/>
            <person name="de Vos W.M."/>
            <person name="Barrangou R."/>
            <person name="Klaenhammer T.R."/>
            <person name="Caufield P.W."/>
            <person name="Cui Y."/>
            <person name="Zhang H."/>
            <person name="O'Toole P.W."/>
        </authorList>
    </citation>
    <scope>NUCLEOTIDE SEQUENCE [LARGE SCALE GENOMIC DNA]</scope>
    <source>
        <strain evidence="9 10">DSM 20623</strain>
    </source>
</reference>
<dbReference type="InterPro" id="IPR020846">
    <property type="entry name" value="MFS_dom"/>
</dbReference>
<feature type="domain" description="Major facilitator superfamily (MFS) profile" evidence="8">
    <location>
        <begin position="20"/>
        <end position="472"/>
    </location>
</feature>
<feature type="transmembrane region" description="Helical" evidence="7">
    <location>
        <begin position="310"/>
        <end position="331"/>
    </location>
</feature>
<dbReference type="NCBIfam" id="TIGR00711">
    <property type="entry name" value="efflux_EmrB"/>
    <property type="match status" value="1"/>
</dbReference>
<feature type="transmembrane region" description="Helical" evidence="7">
    <location>
        <begin position="86"/>
        <end position="110"/>
    </location>
</feature>
<feature type="transmembrane region" description="Helical" evidence="7">
    <location>
        <begin position="445"/>
        <end position="467"/>
    </location>
</feature>
<feature type="transmembrane region" description="Helical" evidence="7">
    <location>
        <begin position="206"/>
        <end position="227"/>
    </location>
</feature>
<dbReference type="eggNOG" id="COG2814">
    <property type="taxonomic scope" value="Bacteria"/>
</dbReference>
<dbReference type="Gene3D" id="1.20.1250.20">
    <property type="entry name" value="MFS general substrate transporter like domains"/>
    <property type="match status" value="1"/>
</dbReference>
<keyword evidence="3" id="KW-1003">Cell membrane</keyword>
<evidence type="ECO:0000256" key="7">
    <source>
        <dbReference type="SAM" id="Phobius"/>
    </source>
</evidence>
<feature type="transmembrane region" description="Helical" evidence="7">
    <location>
        <begin position="365"/>
        <end position="389"/>
    </location>
</feature>
<feature type="transmembrane region" description="Helical" evidence="7">
    <location>
        <begin position="17"/>
        <end position="38"/>
    </location>
</feature>
<dbReference type="InterPro" id="IPR004638">
    <property type="entry name" value="EmrB-like"/>
</dbReference>
<dbReference type="GO" id="GO:0022857">
    <property type="term" value="F:transmembrane transporter activity"/>
    <property type="evidence" value="ECO:0007669"/>
    <property type="project" value="InterPro"/>
</dbReference>
<dbReference type="InterPro" id="IPR036259">
    <property type="entry name" value="MFS_trans_sf"/>
</dbReference>
<gene>
    <name evidence="9" type="ORF">IV74_GL001522</name>
</gene>
<evidence type="ECO:0000256" key="6">
    <source>
        <dbReference type="ARBA" id="ARBA00023136"/>
    </source>
</evidence>
<feature type="transmembrane region" description="Helical" evidence="7">
    <location>
        <begin position="174"/>
        <end position="194"/>
    </location>
</feature>
<dbReference type="Pfam" id="PF07690">
    <property type="entry name" value="MFS_1"/>
    <property type="match status" value="1"/>
</dbReference>
<evidence type="ECO:0000313" key="9">
    <source>
        <dbReference type="EMBL" id="KRN56408.1"/>
    </source>
</evidence>
<feature type="transmembrane region" description="Helical" evidence="7">
    <location>
        <begin position="116"/>
        <end position="136"/>
    </location>
</feature>
<comment type="caution">
    <text evidence="9">The sequence shown here is derived from an EMBL/GenBank/DDBJ whole genome shotgun (WGS) entry which is preliminary data.</text>
</comment>
<dbReference type="Gene3D" id="1.20.1720.10">
    <property type="entry name" value="Multidrug resistance protein D"/>
    <property type="match status" value="1"/>
</dbReference>
<dbReference type="Proteomes" id="UP000051658">
    <property type="component" value="Unassembled WGS sequence"/>
</dbReference>
<keyword evidence="4 7" id="KW-0812">Transmembrane</keyword>
<dbReference type="AlphaFoldDB" id="A0A0R2HUX9"/>
<protein>
    <submittedName>
        <fullName evidence="9">Efflux transporter</fullName>
    </submittedName>
</protein>
<feature type="transmembrane region" description="Helical" evidence="7">
    <location>
        <begin position="410"/>
        <end position="433"/>
    </location>
</feature>
<proteinExistence type="predicted"/>
<evidence type="ECO:0000259" key="8">
    <source>
        <dbReference type="PROSITE" id="PS50850"/>
    </source>
</evidence>
<keyword evidence="2" id="KW-0813">Transport</keyword>
<evidence type="ECO:0000256" key="3">
    <source>
        <dbReference type="ARBA" id="ARBA00022475"/>
    </source>
</evidence>
<evidence type="ECO:0000256" key="1">
    <source>
        <dbReference type="ARBA" id="ARBA00004651"/>
    </source>
</evidence>
<keyword evidence="5 7" id="KW-1133">Transmembrane helix</keyword>
<accession>A0A0R2HUX9</accession>
<sequence length="484" mass="52516">MMIGGIDVEHEHQKSHIVTILGVIIMGTFVTILNQTLMSTALPSIMKEFSITAVGGQWLTTSYMLINGIMIPITAYLVERFTTRQLYLFAMICFTIGTLIAATSSVYWVLIGGRMIQAIGAGIVLPLQTIVVLYMFPIEKRGSAMGLIGLAMNFAPAIGPTFSGWVVQNYSWNMLFYFILPFAILDVVVAYFVLKNVSEVGKPRLDWLSVVYSTLGFGGLLFGFSNAASYDFFSINVGGVLLVGIASILLLIKRCNASEHPLLNFKVFKFRGFRLNVIISFIILAGMYGGIILFPIYFQSIRGFDPMKSGMILLPGSIVIAVMSPITGRLFDRYGGKILAITGLFLITVTTFMIGRLTLTSSISTIIGIQLVRSLGIALTLMPLQTGAFNAVPLSMAGHASAMFNTQRQLAGSMGTALFVVIMMMVSNSAAAAHKGSPQLASLSGFQAVFFVVGIFSLIGLILSLFVRDEAPKSKIKVVQENTN</sequence>
<dbReference type="PATRIC" id="fig|1449336.4.peg.1554"/>
<feature type="transmembrane region" description="Helical" evidence="7">
    <location>
        <begin position="338"/>
        <end position="359"/>
    </location>
</feature>
<dbReference type="PRINTS" id="PR01036">
    <property type="entry name" value="TCRTETB"/>
</dbReference>
<comment type="subcellular location">
    <subcellularLocation>
        <location evidence="1">Cell membrane</location>
        <topology evidence="1">Multi-pass membrane protein</topology>
    </subcellularLocation>
</comment>
<dbReference type="CDD" id="cd17503">
    <property type="entry name" value="MFS_LmrB_MDR_like"/>
    <property type="match status" value="1"/>
</dbReference>
<dbReference type="PANTHER" id="PTHR42718:SF24">
    <property type="entry name" value="MAJOR FACILITATOR SUPERFAMILY (MFS) PROFILE DOMAIN-CONTAINING PROTEIN"/>
    <property type="match status" value="1"/>
</dbReference>
<dbReference type="GO" id="GO:0005886">
    <property type="term" value="C:plasma membrane"/>
    <property type="evidence" value="ECO:0007669"/>
    <property type="project" value="UniProtKB-SubCell"/>
</dbReference>
<dbReference type="EMBL" id="JQBS01000032">
    <property type="protein sequence ID" value="KRN56408.1"/>
    <property type="molecule type" value="Genomic_DNA"/>
</dbReference>
<feature type="transmembrane region" description="Helical" evidence="7">
    <location>
        <begin position="273"/>
        <end position="298"/>
    </location>
</feature>
<dbReference type="InterPro" id="IPR011701">
    <property type="entry name" value="MFS"/>
</dbReference>
<organism evidence="9 10">
    <name type="scientific">Carnobacterium divergens DSM 20623</name>
    <dbReference type="NCBI Taxonomy" id="1449336"/>
    <lineage>
        <taxon>Bacteria</taxon>
        <taxon>Bacillati</taxon>
        <taxon>Bacillota</taxon>
        <taxon>Bacilli</taxon>
        <taxon>Lactobacillales</taxon>
        <taxon>Carnobacteriaceae</taxon>
        <taxon>Carnobacterium</taxon>
    </lineage>
</organism>
<evidence type="ECO:0000313" key="10">
    <source>
        <dbReference type="Proteomes" id="UP000051658"/>
    </source>
</evidence>
<dbReference type="PANTHER" id="PTHR42718">
    <property type="entry name" value="MAJOR FACILITATOR SUPERFAMILY MULTIDRUG TRANSPORTER MFSC"/>
    <property type="match status" value="1"/>
</dbReference>
<dbReference type="SUPFAM" id="SSF103473">
    <property type="entry name" value="MFS general substrate transporter"/>
    <property type="match status" value="1"/>
</dbReference>
<feature type="transmembrane region" description="Helical" evidence="7">
    <location>
        <begin position="233"/>
        <end position="252"/>
    </location>
</feature>
<dbReference type="PROSITE" id="PS50850">
    <property type="entry name" value="MFS"/>
    <property type="match status" value="1"/>
</dbReference>
<keyword evidence="6 7" id="KW-0472">Membrane</keyword>
<evidence type="ECO:0000256" key="4">
    <source>
        <dbReference type="ARBA" id="ARBA00022692"/>
    </source>
</evidence>
<feature type="transmembrane region" description="Helical" evidence="7">
    <location>
        <begin position="148"/>
        <end position="168"/>
    </location>
</feature>